<comment type="caution">
    <text evidence="1">The sequence shown here is derived from an EMBL/GenBank/DDBJ whole genome shotgun (WGS) entry which is preliminary data.</text>
</comment>
<accession>A0A1R2BQX9</accession>
<name>A0A1R2BQX9_9CILI</name>
<dbReference type="OrthoDB" id="320242at2759"/>
<protein>
    <submittedName>
        <fullName evidence="1">Uncharacterized protein</fullName>
    </submittedName>
</protein>
<gene>
    <name evidence="1" type="ORF">SteCoe_20840</name>
</gene>
<sequence length="232" mass="27442">MISKYGFCSEAQSNVELHFLGNFATSKAKNAKPPKKEYLRCKLIRGHKRAIRQLTKGIIPPATLHKFDINNSKALSIWERMKKIYDENIQFFVNLSKTEAGPKTDGKARRQVISENIQKSFNHKFCSDYFQPECVRESFYYYVLLIYAEFDIPLLIEKFQFFCCKDDGHSIKCIDKWMMLRDYITIFMFSELNLTPYIENTELISLPDYEKFIKLETIFVNKKWNKNDTEEA</sequence>
<keyword evidence="2" id="KW-1185">Reference proteome</keyword>
<reference evidence="1 2" key="1">
    <citation type="submission" date="2016-11" db="EMBL/GenBank/DDBJ databases">
        <title>The macronuclear genome of Stentor coeruleus: a giant cell with tiny introns.</title>
        <authorList>
            <person name="Slabodnick M."/>
            <person name="Ruby J.G."/>
            <person name="Reiff S.B."/>
            <person name="Swart E.C."/>
            <person name="Gosai S."/>
            <person name="Prabakaran S."/>
            <person name="Witkowska E."/>
            <person name="Larue G.E."/>
            <person name="Fisher S."/>
            <person name="Freeman R.M."/>
            <person name="Gunawardena J."/>
            <person name="Chu W."/>
            <person name="Stover N.A."/>
            <person name="Gregory B.D."/>
            <person name="Nowacki M."/>
            <person name="Derisi J."/>
            <person name="Roy S.W."/>
            <person name="Marshall W.F."/>
            <person name="Sood P."/>
        </authorList>
    </citation>
    <scope>NUCLEOTIDE SEQUENCE [LARGE SCALE GENOMIC DNA]</scope>
    <source>
        <strain evidence="1">WM001</strain>
    </source>
</reference>
<proteinExistence type="predicted"/>
<evidence type="ECO:0000313" key="1">
    <source>
        <dbReference type="EMBL" id="OMJ79188.1"/>
    </source>
</evidence>
<dbReference type="Proteomes" id="UP000187209">
    <property type="component" value="Unassembled WGS sequence"/>
</dbReference>
<evidence type="ECO:0000313" key="2">
    <source>
        <dbReference type="Proteomes" id="UP000187209"/>
    </source>
</evidence>
<dbReference type="EMBL" id="MPUH01000483">
    <property type="protein sequence ID" value="OMJ79188.1"/>
    <property type="molecule type" value="Genomic_DNA"/>
</dbReference>
<organism evidence="1 2">
    <name type="scientific">Stentor coeruleus</name>
    <dbReference type="NCBI Taxonomy" id="5963"/>
    <lineage>
        <taxon>Eukaryota</taxon>
        <taxon>Sar</taxon>
        <taxon>Alveolata</taxon>
        <taxon>Ciliophora</taxon>
        <taxon>Postciliodesmatophora</taxon>
        <taxon>Heterotrichea</taxon>
        <taxon>Heterotrichida</taxon>
        <taxon>Stentoridae</taxon>
        <taxon>Stentor</taxon>
    </lineage>
</organism>
<dbReference type="AlphaFoldDB" id="A0A1R2BQX9"/>